<sequence length="73" mass="7810">MKKLSAALLGALIFSATLLSVVAPASALGGCGPNRHRNAWGYCVYGGQNQNWCLRTTGHTATRMPDGTLRCFR</sequence>
<organism evidence="2 3">
    <name type="scientific">Methylocapsa palsarum</name>
    <dbReference type="NCBI Taxonomy" id="1612308"/>
    <lineage>
        <taxon>Bacteria</taxon>
        <taxon>Pseudomonadati</taxon>
        <taxon>Pseudomonadota</taxon>
        <taxon>Alphaproteobacteria</taxon>
        <taxon>Hyphomicrobiales</taxon>
        <taxon>Beijerinckiaceae</taxon>
        <taxon>Methylocapsa</taxon>
    </lineage>
</organism>
<feature type="signal peptide" evidence="1">
    <location>
        <begin position="1"/>
        <end position="27"/>
    </location>
</feature>
<feature type="chain" id="PRO_5011549841" evidence="1">
    <location>
        <begin position="28"/>
        <end position="73"/>
    </location>
</feature>
<evidence type="ECO:0000256" key="1">
    <source>
        <dbReference type="SAM" id="SignalP"/>
    </source>
</evidence>
<reference evidence="2 3" key="1">
    <citation type="submission" date="2016-10" db="EMBL/GenBank/DDBJ databases">
        <authorList>
            <person name="de Groot N.N."/>
        </authorList>
    </citation>
    <scope>NUCLEOTIDE SEQUENCE [LARGE SCALE GENOMIC DNA]</scope>
    <source>
        <strain evidence="2 3">NE2</strain>
    </source>
</reference>
<proteinExistence type="predicted"/>
<name>A0A1I3XKG9_9HYPH</name>
<evidence type="ECO:0000313" key="2">
    <source>
        <dbReference type="EMBL" id="SFK19531.1"/>
    </source>
</evidence>
<gene>
    <name evidence="2" type="ORF">SAMN05444581_103182</name>
</gene>
<evidence type="ECO:0000313" key="3">
    <source>
        <dbReference type="Proteomes" id="UP000198755"/>
    </source>
</evidence>
<dbReference type="EMBL" id="FOSN01000003">
    <property type="protein sequence ID" value="SFK19531.1"/>
    <property type="molecule type" value="Genomic_DNA"/>
</dbReference>
<dbReference type="InterPro" id="IPR058110">
    <property type="entry name" value="GCG_CRPN_dom"/>
</dbReference>
<dbReference type="RefSeq" id="WP_091679464.1">
    <property type="nucleotide sequence ID" value="NZ_FOSN01000003.1"/>
</dbReference>
<keyword evidence="1" id="KW-0732">Signal</keyword>
<protein>
    <submittedName>
        <fullName evidence="2">Uncharacterized protein</fullName>
    </submittedName>
</protein>
<keyword evidence="3" id="KW-1185">Reference proteome</keyword>
<dbReference type="OrthoDB" id="8451958at2"/>
<dbReference type="NCBIfam" id="NF047412">
    <property type="entry name" value="sig_GCG_CRPN_rpt"/>
    <property type="match status" value="1"/>
</dbReference>
<dbReference type="Proteomes" id="UP000198755">
    <property type="component" value="Unassembled WGS sequence"/>
</dbReference>
<accession>A0A1I3XKG9</accession>
<dbReference type="AlphaFoldDB" id="A0A1I3XKG9"/>
<dbReference type="PROSITE" id="PS51257">
    <property type="entry name" value="PROKAR_LIPOPROTEIN"/>
    <property type="match status" value="1"/>
</dbReference>